<dbReference type="KEGG" id="olu:OSTLU_33799"/>
<protein>
    <submittedName>
        <fullName evidence="8">BCCT family transporter: glycine betaine/carnitine/choline</fullName>
    </submittedName>
</protein>
<dbReference type="GO" id="GO:0005886">
    <property type="term" value="C:plasma membrane"/>
    <property type="evidence" value="ECO:0007669"/>
    <property type="project" value="UniProtKB-SubCell"/>
</dbReference>
<dbReference type="OrthoDB" id="1045822at2759"/>
<dbReference type="Gramene" id="ABO94843">
    <property type="protein sequence ID" value="ABO94843"/>
    <property type="gene ID" value="OSTLU_33799"/>
</dbReference>
<feature type="transmembrane region" description="Helical" evidence="7">
    <location>
        <begin position="76"/>
        <end position="96"/>
    </location>
</feature>
<dbReference type="HOGENOM" id="CLU_010118_5_2_1"/>
<feature type="transmembrane region" description="Helical" evidence="7">
    <location>
        <begin position="352"/>
        <end position="375"/>
    </location>
</feature>
<feature type="transmembrane region" description="Helical" evidence="7">
    <location>
        <begin position="416"/>
        <end position="439"/>
    </location>
</feature>
<evidence type="ECO:0000256" key="3">
    <source>
        <dbReference type="ARBA" id="ARBA00022475"/>
    </source>
</evidence>
<feature type="transmembrane region" description="Helical" evidence="7">
    <location>
        <begin position="322"/>
        <end position="340"/>
    </location>
</feature>
<keyword evidence="4 7" id="KW-0812">Transmembrane</keyword>
<feature type="transmembrane region" description="Helical" evidence="7">
    <location>
        <begin position="140"/>
        <end position="160"/>
    </location>
</feature>
<keyword evidence="2" id="KW-0813">Transport</keyword>
<evidence type="ECO:0000256" key="2">
    <source>
        <dbReference type="ARBA" id="ARBA00022448"/>
    </source>
</evidence>
<gene>
    <name evidence="8" type="ORF">OSTLU_33799</name>
</gene>
<dbReference type="GO" id="GO:0022857">
    <property type="term" value="F:transmembrane transporter activity"/>
    <property type="evidence" value="ECO:0007669"/>
    <property type="project" value="InterPro"/>
</dbReference>
<feature type="transmembrane region" description="Helical" evidence="7">
    <location>
        <begin position="253"/>
        <end position="274"/>
    </location>
</feature>
<dbReference type="PANTHER" id="PTHR30047">
    <property type="entry name" value="HIGH-AFFINITY CHOLINE TRANSPORT PROTEIN-RELATED"/>
    <property type="match status" value="1"/>
</dbReference>
<organism evidence="8 9">
    <name type="scientific">Ostreococcus lucimarinus (strain CCE9901)</name>
    <dbReference type="NCBI Taxonomy" id="436017"/>
    <lineage>
        <taxon>Eukaryota</taxon>
        <taxon>Viridiplantae</taxon>
        <taxon>Chlorophyta</taxon>
        <taxon>Mamiellophyceae</taxon>
        <taxon>Mamiellales</taxon>
        <taxon>Bathycoccaceae</taxon>
        <taxon>Ostreococcus</taxon>
    </lineage>
</organism>
<keyword evidence="9" id="KW-1185">Reference proteome</keyword>
<proteinExistence type="predicted"/>
<evidence type="ECO:0000256" key="6">
    <source>
        <dbReference type="ARBA" id="ARBA00023136"/>
    </source>
</evidence>
<dbReference type="PANTHER" id="PTHR30047:SF7">
    <property type="entry name" value="HIGH-AFFINITY CHOLINE TRANSPORT PROTEIN"/>
    <property type="match status" value="1"/>
</dbReference>
<feature type="transmembrane region" description="Helical" evidence="7">
    <location>
        <begin position="35"/>
        <end position="55"/>
    </location>
</feature>
<feature type="non-terminal residue" evidence="8">
    <location>
        <position position="508"/>
    </location>
</feature>
<dbReference type="eggNOG" id="ENOG502QRGP">
    <property type="taxonomic scope" value="Eukaryota"/>
</dbReference>
<keyword evidence="3" id="KW-1003">Cell membrane</keyword>
<evidence type="ECO:0000256" key="7">
    <source>
        <dbReference type="SAM" id="Phobius"/>
    </source>
</evidence>
<sequence>MATTTLWGFTIGVLSREEAAEEFFGKATLWISNNFTWFYTLTQNAWIFVVIFVLFRKRYANIKLGQPDDRPDYSDLVWFTLIFTTGLGTGIFYFGVSEPMYYYRDDSKLLGTATNYIAKIPFMNDDQRANMAMFVTFLHWGLHGWATYILVALTLGVVHYRLGRPLTLRSAFYPIVGDYVNGLFGDLIDSMSIACTTFGLCTSLGLGASSINTILHRMSASIPDDDDNTKSAIIWGITALTTGALVSGLHRGVITFAIVAFSILLALIMILFMLDNTWYLANSFTQQIGTYLQYVILGGFDNDAIAQLNIDSPTSFMDTWTVFYWAWWITWAPFVGMFYAKISRGRTIRSLILVGMFAPMFLGFFAISVLGSLGIRMQRIAELALGAAPDWQKGVVNCGALGYLENTPPYKNLTTLLQTLVLLGVILFFVTSADAGAFVDDKIAANGMENPPVLQKVWWSITQGATAQALLSSTKNGLSTLQSVSICAALPYTFALNYMCVALFRAMD</sequence>
<keyword evidence="6 7" id="KW-0472">Membrane</keyword>
<evidence type="ECO:0000313" key="8">
    <source>
        <dbReference type="EMBL" id="ABO94843.1"/>
    </source>
</evidence>
<evidence type="ECO:0000313" key="9">
    <source>
        <dbReference type="Proteomes" id="UP000001568"/>
    </source>
</evidence>
<keyword evidence="5 7" id="KW-1133">Transmembrane helix</keyword>
<dbReference type="Proteomes" id="UP000001568">
    <property type="component" value="Chromosome 3"/>
</dbReference>
<reference evidence="8 9" key="1">
    <citation type="journal article" date="2007" name="Proc. Natl. Acad. Sci. U.S.A.">
        <title>The tiny eukaryote Ostreococcus provides genomic insights into the paradox of plankton speciation.</title>
        <authorList>
            <person name="Palenik B."/>
            <person name="Grimwood J."/>
            <person name="Aerts A."/>
            <person name="Rouze P."/>
            <person name="Salamov A."/>
            <person name="Putnam N."/>
            <person name="Dupont C."/>
            <person name="Jorgensen R."/>
            <person name="Derelle E."/>
            <person name="Rombauts S."/>
            <person name="Zhou K."/>
            <person name="Otillar R."/>
            <person name="Merchant S.S."/>
            <person name="Podell S."/>
            <person name="Gaasterland T."/>
            <person name="Napoli C."/>
            <person name="Gendler K."/>
            <person name="Manuell A."/>
            <person name="Tai V."/>
            <person name="Vallon O."/>
            <person name="Piganeau G."/>
            <person name="Jancek S."/>
            <person name="Heijde M."/>
            <person name="Jabbari K."/>
            <person name="Bowler C."/>
            <person name="Lohr M."/>
            <person name="Robbens S."/>
            <person name="Werner G."/>
            <person name="Dubchak I."/>
            <person name="Pazour G.J."/>
            <person name="Ren Q."/>
            <person name="Paulsen I."/>
            <person name="Delwiche C."/>
            <person name="Schmutz J."/>
            <person name="Rokhsar D."/>
            <person name="Van de Peer Y."/>
            <person name="Moreau H."/>
            <person name="Grigoriev I.V."/>
        </authorList>
    </citation>
    <scope>NUCLEOTIDE SEQUENCE [LARGE SCALE GENOMIC DNA]</scope>
    <source>
        <strain evidence="8 9">CCE9901</strain>
    </source>
</reference>
<evidence type="ECO:0000256" key="5">
    <source>
        <dbReference type="ARBA" id="ARBA00022989"/>
    </source>
</evidence>
<comment type="subcellular location">
    <subcellularLocation>
        <location evidence="1">Cell membrane</location>
        <topology evidence="1">Multi-pass membrane protein</topology>
    </subcellularLocation>
</comment>
<accession>A4RTS9</accession>
<evidence type="ECO:0000256" key="1">
    <source>
        <dbReference type="ARBA" id="ARBA00004651"/>
    </source>
</evidence>
<dbReference type="InterPro" id="IPR000060">
    <property type="entry name" value="BCCT_transptr"/>
</dbReference>
<evidence type="ECO:0000256" key="4">
    <source>
        <dbReference type="ARBA" id="ARBA00022692"/>
    </source>
</evidence>
<dbReference type="Pfam" id="PF02028">
    <property type="entry name" value="BCCT"/>
    <property type="match status" value="1"/>
</dbReference>
<dbReference type="RefSeq" id="XP_001416550.1">
    <property type="nucleotide sequence ID" value="XM_001416513.1"/>
</dbReference>
<dbReference type="GeneID" id="5000886"/>
<dbReference type="AlphaFoldDB" id="A4RTS9"/>
<dbReference type="EMBL" id="CP000583">
    <property type="protein sequence ID" value="ABO94843.1"/>
    <property type="molecule type" value="Genomic_DNA"/>
</dbReference>
<name>A4RTS9_OSTLU</name>